<dbReference type="InterPro" id="IPR028081">
    <property type="entry name" value="Leu-bd"/>
</dbReference>
<name>A0A4R4RIW0_9ACTN</name>
<dbReference type="Proteomes" id="UP000295621">
    <property type="component" value="Unassembled WGS sequence"/>
</dbReference>
<dbReference type="EMBL" id="SMKL01000042">
    <property type="protein sequence ID" value="TDC49407.1"/>
    <property type="molecule type" value="Genomic_DNA"/>
</dbReference>
<dbReference type="InterPro" id="IPR051010">
    <property type="entry name" value="BCAA_transport"/>
</dbReference>
<protein>
    <submittedName>
        <fullName evidence="6">ABC transporter substrate-binding protein</fullName>
    </submittedName>
</protein>
<dbReference type="SUPFAM" id="SSF53822">
    <property type="entry name" value="Periplasmic binding protein-like I"/>
    <property type="match status" value="1"/>
</dbReference>
<feature type="chain" id="PRO_5020360921" evidence="4">
    <location>
        <begin position="25"/>
        <end position="436"/>
    </location>
</feature>
<dbReference type="OrthoDB" id="7337537at2"/>
<dbReference type="Gene3D" id="3.40.50.2300">
    <property type="match status" value="2"/>
</dbReference>
<evidence type="ECO:0000256" key="4">
    <source>
        <dbReference type="SAM" id="SignalP"/>
    </source>
</evidence>
<dbReference type="CDD" id="cd06338">
    <property type="entry name" value="PBP1_ABC_ligand_binding-like"/>
    <property type="match status" value="1"/>
</dbReference>
<evidence type="ECO:0000313" key="7">
    <source>
        <dbReference type="Proteomes" id="UP000295621"/>
    </source>
</evidence>
<feature type="region of interest" description="Disordered" evidence="3">
    <location>
        <begin position="26"/>
        <end position="54"/>
    </location>
</feature>
<evidence type="ECO:0000256" key="3">
    <source>
        <dbReference type="SAM" id="MobiDB-lite"/>
    </source>
</evidence>
<keyword evidence="7" id="KW-1185">Reference proteome</keyword>
<organism evidence="6 7">
    <name type="scientific">Jiangella ureilytica</name>
    <dbReference type="NCBI Taxonomy" id="2530374"/>
    <lineage>
        <taxon>Bacteria</taxon>
        <taxon>Bacillati</taxon>
        <taxon>Actinomycetota</taxon>
        <taxon>Actinomycetes</taxon>
        <taxon>Jiangellales</taxon>
        <taxon>Jiangellaceae</taxon>
        <taxon>Jiangella</taxon>
    </lineage>
</organism>
<keyword evidence="2 4" id="KW-0732">Signal</keyword>
<dbReference type="AlphaFoldDB" id="A0A4R4RIW0"/>
<accession>A0A4R4RIW0</accession>
<reference evidence="6 7" key="1">
    <citation type="submission" date="2019-02" db="EMBL/GenBank/DDBJ databases">
        <title>Draft genome sequences of novel Actinobacteria.</title>
        <authorList>
            <person name="Sahin N."/>
            <person name="Ay H."/>
            <person name="Saygin H."/>
        </authorList>
    </citation>
    <scope>NUCLEOTIDE SEQUENCE [LARGE SCALE GENOMIC DNA]</scope>
    <source>
        <strain evidence="6 7">KC603</strain>
    </source>
</reference>
<dbReference type="Pfam" id="PF13458">
    <property type="entry name" value="Peripla_BP_6"/>
    <property type="match status" value="1"/>
</dbReference>
<evidence type="ECO:0000256" key="2">
    <source>
        <dbReference type="ARBA" id="ARBA00022729"/>
    </source>
</evidence>
<evidence type="ECO:0000313" key="6">
    <source>
        <dbReference type="EMBL" id="TDC49407.1"/>
    </source>
</evidence>
<gene>
    <name evidence="6" type="ORF">E1212_18235</name>
</gene>
<evidence type="ECO:0000259" key="5">
    <source>
        <dbReference type="Pfam" id="PF13458"/>
    </source>
</evidence>
<feature type="domain" description="Leucine-binding protein" evidence="5">
    <location>
        <begin position="53"/>
        <end position="402"/>
    </location>
</feature>
<sequence length="436" mass="46342">MRTRSLTALSATAALTLFITAACSDDEPAADSGTEPAGTAEPSDEGGAPSGDPIVVGSTLSLTGAFGPTGIIHQIAGEQFVEQLNENGGLLGRPVEWMVLDDESDQAQVTALYERLIGQEGVDLIIGPYATPNIISAMAVAERHGFTMPQHTAVLAPLMTYECQFPAWSIGPEPNAYVPEQVFDALESLPTPPERVAFVINQGGSTDFIAQGSPDDDADPGAVPIAEERGYEVVAEIRYPPDTTDWAPIAAQIRDADPDFVFNSGLAVDPVNLLQAMEQLNYRPPLMFSLFPAPGPLLGLGDVADGLLSVSIFEPNDALIQEAGPEAQAIVDEFESRAAAEGLPYTAFETQATASWNAWEILVAAVEGAGDTDQQAMCDYLHENGADTTFSGHLEFNPDDNNFWPSTQGLKQIQDGDWVMVWPADRAAAQLQPPVG</sequence>
<comment type="caution">
    <text evidence="6">The sequence shown here is derived from an EMBL/GenBank/DDBJ whole genome shotgun (WGS) entry which is preliminary data.</text>
</comment>
<dbReference type="RefSeq" id="WP_131985023.1">
    <property type="nucleotide sequence ID" value="NZ_SMKL01000042.1"/>
</dbReference>
<dbReference type="PROSITE" id="PS51257">
    <property type="entry name" value="PROKAR_LIPOPROTEIN"/>
    <property type="match status" value="1"/>
</dbReference>
<dbReference type="InterPro" id="IPR028082">
    <property type="entry name" value="Peripla_BP_I"/>
</dbReference>
<proteinExistence type="inferred from homology"/>
<feature type="signal peptide" evidence="4">
    <location>
        <begin position="1"/>
        <end position="24"/>
    </location>
</feature>
<dbReference type="PANTHER" id="PTHR30483">
    <property type="entry name" value="LEUCINE-SPECIFIC-BINDING PROTEIN"/>
    <property type="match status" value="1"/>
</dbReference>
<evidence type="ECO:0000256" key="1">
    <source>
        <dbReference type="ARBA" id="ARBA00010062"/>
    </source>
</evidence>
<dbReference type="PANTHER" id="PTHR30483:SF6">
    <property type="entry name" value="PERIPLASMIC BINDING PROTEIN OF ABC TRANSPORTER FOR NATURAL AMINO ACIDS"/>
    <property type="match status" value="1"/>
</dbReference>
<comment type="similarity">
    <text evidence="1">Belongs to the leucine-binding protein family.</text>
</comment>